<dbReference type="Proteomes" id="UP000503096">
    <property type="component" value="Chromosome"/>
</dbReference>
<protein>
    <recommendedName>
        <fullName evidence="3">Glycosyltransferase family 1 protein</fullName>
    </recommendedName>
</protein>
<evidence type="ECO:0000313" key="1">
    <source>
        <dbReference type="EMBL" id="QJR13714.1"/>
    </source>
</evidence>
<dbReference type="InParanoid" id="A0A6M4H5A6"/>
<dbReference type="EMBL" id="CP053073">
    <property type="protein sequence ID" value="QJR13714.1"/>
    <property type="molecule type" value="Genomic_DNA"/>
</dbReference>
<evidence type="ECO:0008006" key="3">
    <source>
        <dbReference type="Google" id="ProtNLM"/>
    </source>
</evidence>
<dbReference type="RefSeq" id="WP_171160462.1">
    <property type="nucleotide sequence ID" value="NZ_CP053073.1"/>
</dbReference>
<gene>
    <name evidence="1" type="ORF">DSM104440_00504</name>
</gene>
<dbReference type="SUPFAM" id="SSF53756">
    <property type="entry name" value="UDP-Glycosyltransferase/glycogen phosphorylase"/>
    <property type="match status" value="1"/>
</dbReference>
<accession>A0A6M4H5A6</accession>
<dbReference type="KEGG" id="upl:DSM104440_00504"/>
<dbReference type="AlphaFoldDB" id="A0A6M4H5A6"/>
<organism evidence="1 2">
    <name type="scientific">Usitatibacter palustris</name>
    <dbReference type="NCBI Taxonomy" id="2732487"/>
    <lineage>
        <taxon>Bacteria</taxon>
        <taxon>Pseudomonadati</taxon>
        <taxon>Pseudomonadota</taxon>
        <taxon>Betaproteobacteria</taxon>
        <taxon>Nitrosomonadales</taxon>
        <taxon>Usitatibacteraceae</taxon>
        <taxon>Usitatibacter</taxon>
    </lineage>
</organism>
<reference evidence="1 2" key="1">
    <citation type="submission" date="2020-04" db="EMBL/GenBank/DDBJ databases">
        <title>Usitatibacter rugosus gen. nov., sp. nov. and Usitatibacter palustris sp. nov., novel members of Usitatibacteraceae fam. nov. within the order Nitrosomonadales isolated from soil.</title>
        <authorList>
            <person name="Huber K.J."/>
            <person name="Neumann-Schaal M."/>
            <person name="Geppert A."/>
            <person name="Luckner M."/>
            <person name="Wanner G."/>
            <person name="Overmann J."/>
        </authorList>
    </citation>
    <scope>NUCLEOTIDE SEQUENCE [LARGE SCALE GENOMIC DNA]</scope>
    <source>
        <strain evidence="1 2">Swamp67</strain>
    </source>
</reference>
<name>A0A6M4H5A6_9PROT</name>
<sequence length="368" mass="42408">MPRSPAITFVLRHRDRDWPDIERLDESAIDREPWRFVGGRNSWIAQTYLRLRASLETLGIEARVSDRFVPGTLCIAHKDDANEFHSEAHRSFLVIVRADRSPVGASDFTIVQNHIAPRDRERFIPLWPQPGLRPREDRRGERITTLAYFGRLASAPAWFTSTAFHRALRERGVRFEARGKGWHDYRGVDVALAARTEAATVLATKPATKLYNAWLGEVPALATPEPAYEEQRRSRLDFLAVRDDWDVVRAIDWLRADPALYRAMVENGRQRARDFTTASIREEWLALIQRELMPAYEAARSRLDTRRLWYFGGMTQQKFLSRWHRARVALERAALRPQATFAAVRRGAPDYPSPLGESAVHDFADVVR</sequence>
<proteinExistence type="predicted"/>
<evidence type="ECO:0000313" key="2">
    <source>
        <dbReference type="Proteomes" id="UP000503096"/>
    </source>
</evidence>
<keyword evidence="2" id="KW-1185">Reference proteome</keyword>